<evidence type="ECO:0000313" key="1">
    <source>
        <dbReference type="EMBL" id="GLH98171.1"/>
    </source>
</evidence>
<proteinExistence type="predicted"/>
<dbReference type="RefSeq" id="WP_281896808.1">
    <property type="nucleotide sequence ID" value="NZ_BSDI01000014.1"/>
</dbReference>
<sequence length="73" mass="7911">MKIIDRLGDRLLARLLPRAKASACNVCSLAYVGCGGPFCYYYYNKVVAGQVRCYANTARSCDAPSVSYTVGCC</sequence>
<dbReference type="EMBL" id="BSDI01000014">
    <property type="protein sequence ID" value="GLH98171.1"/>
    <property type="molecule type" value="Genomic_DNA"/>
</dbReference>
<reference evidence="1" key="1">
    <citation type="submission" date="2022-12" db="EMBL/GenBank/DDBJ databases">
        <title>New Phytohabitans aurantiacus sp. RD004123 nov., an actinomycete isolated from soil.</title>
        <authorList>
            <person name="Triningsih D.W."/>
            <person name="Harunari E."/>
            <person name="Igarashi Y."/>
        </authorList>
    </citation>
    <scope>NUCLEOTIDE SEQUENCE</scope>
    <source>
        <strain evidence="1">RD004123</strain>
    </source>
</reference>
<accession>A0ABQ5QUA6</accession>
<comment type="caution">
    <text evidence="1">The sequence shown here is derived from an EMBL/GenBank/DDBJ whole genome shotgun (WGS) entry which is preliminary data.</text>
</comment>
<organism evidence="1 2">
    <name type="scientific">Phytohabitans aurantiacus</name>
    <dbReference type="NCBI Taxonomy" id="3016789"/>
    <lineage>
        <taxon>Bacteria</taxon>
        <taxon>Bacillati</taxon>
        <taxon>Actinomycetota</taxon>
        <taxon>Actinomycetes</taxon>
        <taxon>Micromonosporales</taxon>
        <taxon>Micromonosporaceae</taxon>
    </lineage>
</organism>
<dbReference type="Proteomes" id="UP001144280">
    <property type="component" value="Unassembled WGS sequence"/>
</dbReference>
<protein>
    <submittedName>
        <fullName evidence="1">Uncharacterized protein</fullName>
    </submittedName>
</protein>
<keyword evidence="2" id="KW-1185">Reference proteome</keyword>
<name>A0ABQ5QUA6_9ACTN</name>
<evidence type="ECO:0000313" key="2">
    <source>
        <dbReference type="Proteomes" id="UP001144280"/>
    </source>
</evidence>
<gene>
    <name evidence="1" type="ORF">Pa4123_34460</name>
</gene>